<proteinExistence type="predicted"/>
<dbReference type="FunCoup" id="A0A200PN27">
    <property type="interactions" value="662"/>
</dbReference>
<evidence type="ECO:0000313" key="2">
    <source>
        <dbReference type="Proteomes" id="UP000195402"/>
    </source>
</evidence>
<dbReference type="PANTHER" id="PTHR35754:SF2">
    <property type="entry name" value="ATP SYNTHASE SUBUNIT B"/>
    <property type="match status" value="1"/>
</dbReference>
<dbReference type="InParanoid" id="A0A200PN27"/>
<comment type="caution">
    <text evidence="1">The sequence shown here is derived from an EMBL/GenBank/DDBJ whole genome shotgun (WGS) entry which is preliminary data.</text>
</comment>
<keyword evidence="2" id="KW-1185">Reference proteome</keyword>
<organism evidence="1 2">
    <name type="scientific">Macleaya cordata</name>
    <name type="common">Five-seeded plume-poppy</name>
    <name type="synonym">Bocconia cordata</name>
    <dbReference type="NCBI Taxonomy" id="56857"/>
    <lineage>
        <taxon>Eukaryota</taxon>
        <taxon>Viridiplantae</taxon>
        <taxon>Streptophyta</taxon>
        <taxon>Embryophyta</taxon>
        <taxon>Tracheophyta</taxon>
        <taxon>Spermatophyta</taxon>
        <taxon>Magnoliopsida</taxon>
        <taxon>Ranunculales</taxon>
        <taxon>Papaveraceae</taxon>
        <taxon>Papaveroideae</taxon>
        <taxon>Macleaya</taxon>
    </lineage>
</organism>
<gene>
    <name evidence="1" type="ORF">BVC80_9061g43</name>
</gene>
<dbReference type="AlphaFoldDB" id="A0A200PN27"/>
<sequence>MEALGKLENLQSMLSFIQEHGLSSNNQDSDRFLAEFMLFMANPCGKFTMEEKCHLISERLPKISPAVLEEATLCLTGEDYQQNCVERPTEIYLERKSDLDALGGDIEDMAMVGLDAMQRANSTLEDFCRFYFMFHGMDVKKPEVVFKYLPVLSFMEGYIYQLDSYNEQILDLSTMEVTSDTSKPDRNHKLKDCFMKVFRTDPFRPLILLLGHLGLMTERIRAELKCGEEYWLLERKLCNALVSKQQILIEDVMRASHLKSFDYRVLNLLLYQLRGKQVDDLHMEFLSTSEFLVEVSDDFACASCLFFMCMSGMAHLHEWVCDIVHENFAVEQGDDVVENNFNILRMFVGIYGASMAPTMLAQYITEAEEKYERLSKSLDENLSLNCWRRCEEATREGGKISGHSFGTWNIPTVIADEELYRSDILSSLPRN</sequence>
<dbReference type="Proteomes" id="UP000195402">
    <property type="component" value="Unassembled WGS sequence"/>
</dbReference>
<evidence type="ECO:0000313" key="1">
    <source>
        <dbReference type="EMBL" id="OUZ99616.1"/>
    </source>
</evidence>
<accession>A0A200PN27</accession>
<dbReference type="EMBL" id="MVGT01004392">
    <property type="protein sequence ID" value="OUZ99616.1"/>
    <property type="molecule type" value="Genomic_DNA"/>
</dbReference>
<dbReference type="OMA" id="RMFVGIY"/>
<protein>
    <submittedName>
        <fullName evidence="1">Uncharacterized protein</fullName>
    </submittedName>
</protein>
<name>A0A200PN27_MACCD</name>
<reference evidence="1 2" key="1">
    <citation type="journal article" date="2017" name="Mol. Plant">
        <title>The Genome of Medicinal Plant Macleaya cordata Provides New Insights into Benzylisoquinoline Alkaloids Metabolism.</title>
        <authorList>
            <person name="Liu X."/>
            <person name="Liu Y."/>
            <person name="Huang P."/>
            <person name="Ma Y."/>
            <person name="Qing Z."/>
            <person name="Tang Q."/>
            <person name="Cao H."/>
            <person name="Cheng P."/>
            <person name="Zheng Y."/>
            <person name="Yuan Z."/>
            <person name="Zhou Y."/>
            <person name="Liu J."/>
            <person name="Tang Z."/>
            <person name="Zhuo Y."/>
            <person name="Zhang Y."/>
            <person name="Yu L."/>
            <person name="Huang J."/>
            <person name="Yang P."/>
            <person name="Peng Q."/>
            <person name="Zhang J."/>
            <person name="Jiang W."/>
            <person name="Zhang Z."/>
            <person name="Lin K."/>
            <person name="Ro D.K."/>
            <person name="Chen X."/>
            <person name="Xiong X."/>
            <person name="Shang Y."/>
            <person name="Huang S."/>
            <person name="Zeng J."/>
        </authorList>
    </citation>
    <scope>NUCLEOTIDE SEQUENCE [LARGE SCALE GENOMIC DNA]</scope>
    <source>
        <strain evidence="2">cv. BLH2017</strain>
        <tissue evidence="1">Root</tissue>
    </source>
</reference>
<dbReference type="OrthoDB" id="511315at2759"/>
<dbReference type="PANTHER" id="PTHR35754">
    <property type="entry name" value="ATP SYNTHASE SUBUNIT B"/>
    <property type="match status" value="1"/>
</dbReference>